<dbReference type="InterPro" id="IPR024923">
    <property type="entry name" value="PG_synth_SpoVB"/>
</dbReference>
<dbReference type="PANTHER" id="PTHR30250">
    <property type="entry name" value="PST FAMILY PREDICTED COLANIC ACID TRANSPORTER"/>
    <property type="match status" value="1"/>
</dbReference>
<comment type="subcellular location">
    <subcellularLocation>
        <location evidence="1">Cell membrane</location>
        <topology evidence="1">Multi-pass membrane protein</topology>
    </subcellularLocation>
</comment>
<feature type="transmembrane region" description="Helical" evidence="6">
    <location>
        <begin position="271"/>
        <end position="295"/>
    </location>
</feature>
<sequence>MTSFFHGTFLLMGAVLLSKLLGFLYRMQFMRVAGEEAVGVYMTAYPAFIFFLSLVQLGIPIAIAKIVAELEAKGKRLEISKLMRTSRLLSYLSILLFFPIIMFAVPYIAKDLLHDPKVAMLLYVSLFTVPLSMASALLKGLFQGLARIGETAWSQTLEQIIRIAMITWLLPYGVNQESPALTATYAMVITGLAEAVALLYLYWKYLHAKRKGIIVGSKGYSSPKPILSIALPSTGSRLFGSFTWFLEPIVFLKALTIAGLTAAAATKQYGIISGVHIPLLLFPAFIPAALAVVLIPAVSDAVARGKNSLLRERVHIALRLSTIVGCFSAVFFYLYGDALAVKLFNLSEDRGYMKILAPIFFFYYIQSPLNSILQALDEAKAAMMNSVYGGIGKLVVMLALASQPQIAETGAIIAIGFGVLITSFLHIATIRKKKFVDTGFKLVIIPYWASVLIVIFREYILPTDQLNLWMNCSITLGLVFVVLMLADQIRVNDFRYLTKTIRRRL</sequence>
<dbReference type="InterPro" id="IPR002797">
    <property type="entry name" value="Polysacc_synth"/>
</dbReference>
<feature type="transmembrane region" description="Helical" evidence="6">
    <location>
        <begin position="442"/>
        <end position="460"/>
    </location>
</feature>
<feature type="transmembrane region" description="Helical" evidence="6">
    <location>
        <begin position="385"/>
        <end position="403"/>
    </location>
</feature>
<feature type="transmembrane region" description="Helical" evidence="6">
    <location>
        <begin position="316"/>
        <end position="335"/>
    </location>
</feature>
<feature type="transmembrane region" description="Helical" evidence="6">
    <location>
        <begin position="120"/>
        <end position="138"/>
    </location>
</feature>
<reference evidence="8" key="2">
    <citation type="submission" date="2016-03" db="EMBL/GenBank/DDBJ databases">
        <authorList>
            <person name="Ploux O."/>
        </authorList>
    </citation>
    <scope>NUCLEOTIDE SEQUENCE [LARGE SCALE GENOMIC DNA]</scope>
    <source>
        <strain evidence="8">PP9</strain>
    </source>
</reference>
<feature type="transmembrane region" description="Helical" evidence="6">
    <location>
        <begin position="88"/>
        <end position="108"/>
    </location>
</feature>
<keyword evidence="5 6" id="KW-0472">Membrane</keyword>
<evidence type="ECO:0000256" key="4">
    <source>
        <dbReference type="ARBA" id="ARBA00022989"/>
    </source>
</evidence>
<evidence type="ECO:0000256" key="3">
    <source>
        <dbReference type="ARBA" id="ARBA00022692"/>
    </source>
</evidence>
<evidence type="ECO:0000256" key="6">
    <source>
        <dbReference type="SAM" id="Phobius"/>
    </source>
</evidence>
<name>A0A143HDG9_9BACL</name>
<dbReference type="CDD" id="cd13124">
    <property type="entry name" value="MATE_SpoVB_like"/>
    <property type="match status" value="1"/>
</dbReference>
<dbReference type="Pfam" id="PF01943">
    <property type="entry name" value="Polysacc_synt"/>
    <property type="match status" value="1"/>
</dbReference>
<evidence type="ECO:0000256" key="1">
    <source>
        <dbReference type="ARBA" id="ARBA00004651"/>
    </source>
</evidence>
<feature type="transmembrane region" description="Helical" evidence="6">
    <location>
        <begin position="45"/>
        <end position="67"/>
    </location>
</feature>
<dbReference type="PANTHER" id="PTHR30250:SF24">
    <property type="entry name" value="STAGE V SPORULATION PROTEIN B"/>
    <property type="match status" value="1"/>
</dbReference>
<feature type="transmembrane region" description="Helical" evidence="6">
    <location>
        <begin position="159"/>
        <end position="174"/>
    </location>
</feature>
<dbReference type="EMBL" id="CP014806">
    <property type="protein sequence ID" value="AMW99469.1"/>
    <property type="molecule type" value="Genomic_DNA"/>
</dbReference>
<feature type="transmembrane region" description="Helical" evidence="6">
    <location>
        <begin position="244"/>
        <end position="265"/>
    </location>
</feature>
<keyword evidence="4 6" id="KW-1133">Transmembrane helix</keyword>
<dbReference type="PIRSF" id="PIRSF038958">
    <property type="entry name" value="PG_synth_SpoVB"/>
    <property type="match status" value="1"/>
</dbReference>
<dbReference type="InterPro" id="IPR050833">
    <property type="entry name" value="Poly_Biosynth_Transport"/>
</dbReference>
<organism evidence="7 8">
    <name type="scientific">Rummeliibacillus stabekisii</name>
    <dbReference type="NCBI Taxonomy" id="241244"/>
    <lineage>
        <taxon>Bacteria</taxon>
        <taxon>Bacillati</taxon>
        <taxon>Bacillota</taxon>
        <taxon>Bacilli</taxon>
        <taxon>Bacillales</taxon>
        <taxon>Caryophanaceae</taxon>
        <taxon>Rummeliibacillus</taxon>
    </lineage>
</organism>
<dbReference type="KEGG" id="rst:ATY39_08385"/>
<dbReference type="Proteomes" id="UP000076021">
    <property type="component" value="Chromosome"/>
</dbReference>
<feature type="transmembrane region" description="Helical" evidence="6">
    <location>
        <begin position="466"/>
        <end position="486"/>
    </location>
</feature>
<feature type="transmembrane region" description="Helical" evidence="6">
    <location>
        <begin position="180"/>
        <end position="203"/>
    </location>
</feature>
<evidence type="ECO:0000313" key="7">
    <source>
        <dbReference type="EMBL" id="AMW99469.1"/>
    </source>
</evidence>
<dbReference type="AlphaFoldDB" id="A0A143HDG9"/>
<proteinExistence type="predicted"/>
<keyword evidence="2" id="KW-1003">Cell membrane</keyword>
<accession>A0A143HDG9</accession>
<evidence type="ECO:0000256" key="5">
    <source>
        <dbReference type="ARBA" id="ARBA00023136"/>
    </source>
</evidence>
<dbReference type="GO" id="GO:0005886">
    <property type="term" value="C:plasma membrane"/>
    <property type="evidence" value="ECO:0007669"/>
    <property type="project" value="UniProtKB-SubCell"/>
</dbReference>
<protein>
    <submittedName>
        <fullName evidence="7">Stage V sporulation protein B</fullName>
    </submittedName>
</protein>
<dbReference type="STRING" id="241244.ATY39_08385"/>
<gene>
    <name evidence="7" type="ORF">ATY39_08385</name>
</gene>
<evidence type="ECO:0000313" key="8">
    <source>
        <dbReference type="Proteomes" id="UP000076021"/>
    </source>
</evidence>
<feature type="transmembrane region" description="Helical" evidence="6">
    <location>
        <begin position="7"/>
        <end position="25"/>
    </location>
</feature>
<keyword evidence="8" id="KW-1185">Reference proteome</keyword>
<reference evidence="7 8" key="1">
    <citation type="journal article" date="2016" name="Genome Announc.">
        <title>Whole-Genome Sequence of Rummeliibacillus stabekisii Strain PP9 Isolated from Antarctic Soil.</title>
        <authorList>
            <person name="da Mota F.F."/>
            <person name="Vollu R.E."/>
            <person name="Jurelevicius D."/>
            <person name="Seldin L."/>
        </authorList>
    </citation>
    <scope>NUCLEOTIDE SEQUENCE [LARGE SCALE GENOMIC DNA]</scope>
    <source>
        <strain evidence="7 8">PP9</strain>
    </source>
</reference>
<feature type="transmembrane region" description="Helical" evidence="6">
    <location>
        <begin position="409"/>
        <end position="430"/>
    </location>
</feature>
<dbReference type="RefSeq" id="WP_066788460.1">
    <property type="nucleotide sequence ID" value="NZ_CP014806.1"/>
</dbReference>
<dbReference type="OrthoDB" id="9775950at2"/>
<evidence type="ECO:0000256" key="2">
    <source>
        <dbReference type="ARBA" id="ARBA00022475"/>
    </source>
</evidence>
<feature type="transmembrane region" description="Helical" evidence="6">
    <location>
        <begin position="355"/>
        <end position="373"/>
    </location>
</feature>
<keyword evidence="3 6" id="KW-0812">Transmembrane</keyword>